<gene>
    <name evidence="2" type="ORF">H8S44_15780</name>
</gene>
<name>A0A923RQB8_9FIRM</name>
<dbReference type="RefSeq" id="WP_117457836.1">
    <property type="nucleotide sequence ID" value="NZ_JACOOR010000013.1"/>
</dbReference>
<reference evidence="2" key="1">
    <citation type="submission" date="2020-08" db="EMBL/GenBank/DDBJ databases">
        <title>Genome public.</title>
        <authorList>
            <person name="Liu C."/>
            <person name="Sun Q."/>
        </authorList>
    </citation>
    <scope>NUCLEOTIDE SEQUENCE</scope>
    <source>
        <strain evidence="2">NSJ-68</strain>
    </source>
</reference>
<proteinExistence type="predicted"/>
<sequence length="67" mass="7656">MSQLLPYETIVKASEGDPEAVAAVLSHYAGYIRACSKMDGHINVEMQEHIIQKLIESLFKFRFDRDN</sequence>
<dbReference type="AlphaFoldDB" id="A0A923RQB8"/>
<evidence type="ECO:0000259" key="1">
    <source>
        <dbReference type="Pfam" id="PF12645"/>
    </source>
</evidence>
<protein>
    <submittedName>
        <fullName evidence="2">Helix-turn-helix domain-containing protein</fullName>
    </submittedName>
</protein>
<comment type="caution">
    <text evidence="2">The sequence shown here is derived from an EMBL/GenBank/DDBJ whole genome shotgun (WGS) entry which is preliminary data.</text>
</comment>
<dbReference type="InterPro" id="IPR024760">
    <property type="entry name" value="HTH_dom_conjug_TS-like"/>
</dbReference>
<feature type="domain" description="Helix-turn-helix conjugative transposon-like" evidence="1">
    <location>
        <begin position="7"/>
        <end position="62"/>
    </location>
</feature>
<evidence type="ECO:0000313" key="3">
    <source>
        <dbReference type="Proteomes" id="UP000649345"/>
    </source>
</evidence>
<dbReference type="Proteomes" id="UP000649345">
    <property type="component" value="Unassembled WGS sequence"/>
</dbReference>
<dbReference type="EMBL" id="JACOOR010000013">
    <property type="protein sequence ID" value="MBC5661210.1"/>
    <property type="molecule type" value="Genomic_DNA"/>
</dbReference>
<evidence type="ECO:0000313" key="2">
    <source>
        <dbReference type="EMBL" id="MBC5661210.1"/>
    </source>
</evidence>
<dbReference type="Pfam" id="PF12645">
    <property type="entry name" value="HTH_16"/>
    <property type="match status" value="1"/>
</dbReference>
<keyword evidence="3" id="KW-1185">Reference proteome</keyword>
<organism evidence="2 3">
    <name type="scientific">Anaerosacchariphilus hominis</name>
    <dbReference type="NCBI Taxonomy" id="2763017"/>
    <lineage>
        <taxon>Bacteria</taxon>
        <taxon>Bacillati</taxon>
        <taxon>Bacillota</taxon>
        <taxon>Clostridia</taxon>
        <taxon>Lachnospirales</taxon>
        <taxon>Lachnospiraceae</taxon>
        <taxon>Anaerosacchariphilus</taxon>
    </lineage>
</organism>
<accession>A0A923RQB8</accession>